<proteinExistence type="predicted"/>
<dbReference type="EMBL" id="FSQT01000001">
    <property type="protein sequence ID" value="SIM53276.1"/>
    <property type="molecule type" value="Genomic_DNA"/>
</dbReference>
<gene>
    <name evidence="1" type="ORF">SAMN04489832_0451</name>
</gene>
<accession>A0A1N5TYN9</accession>
<name>A0A1N5TYN9_9ACTN</name>
<protein>
    <recommendedName>
        <fullName evidence="3">RiboL-PSP-HEPN domain-containing protein</fullName>
    </recommendedName>
</protein>
<evidence type="ECO:0000313" key="2">
    <source>
        <dbReference type="Proteomes" id="UP000185124"/>
    </source>
</evidence>
<dbReference type="AlphaFoldDB" id="A0A1N5TYN9"/>
<keyword evidence="2" id="KW-1185">Reference proteome</keyword>
<sequence length="189" mass="20997">MNGRTPVPSTAGMTALGEAALGQLVIRTADYYTLLRLEGSAPNGRSGRHLRGFAAVRHGNALTDIVAVLESFTVNRLLNLRPGIAYNKVMKWTDRIKMWKKYGGVDLAAYPRFQAVLGFVEVRNALEHGLGRLTERQLDQHRDEVIRQLAAAGVRLDGDRVLIMPEDVERCRDVGGEFVKFLDLNAPRT</sequence>
<dbReference type="Proteomes" id="UP000185124">
    <property type="component" value="Unassembled WGS sequence"/>
</dbReference>
<organism evidence="1 2">
    <name type="scientific">Micromonospora cremea</name>
    <dbReference type="NCBI Taxonomy" id="709881"/>
    <lineage>
        <taxon>Bacteria</taxon>
        <taxon>Bacillati</taxon>
        <taxon>Actinomycetota</taxon>
        <taxon>Actinomycetes</taxon>
        <taxon>Micromonosporales</taxon>
        <taxon>Micromonosporaceae</taxon>
        <taxon>Micromonospora</taxon>
    </lineage>
</organism>
<evidence type="ECO:0008006" key="3">
    <source>
        <dbReference type="Google" id="ProtNLM"/>
    </source>
</evidence>
<evidence type="ECO:0000313" key="1">
    <source>
        <dbReference type="EMBL" id="SIM53276.1"/>
    </source>
</evidence>
<reference evidence="2" key="1">
    <citation type="submission" date="2016-12" db="EMBL/GenBank/DDBJ databases">
        <authorList>
            <person name="Varghese N."/>
            <person name="Submissions S."/>
        </authorList>
    </citation>
    <scope>NUCLEOTIDE SEQUENCE [LARGE SCALE GENOMIC DNA]</scope>
    <source>
        <strain evidence="2">DSM 45599</strain>
    </source>
</reference>